<proteinExistence type="predicted"/>
<reference evidence="2" key="1">
    <citation type="submission" date="2020-01" db="EMBL/GenBank/DDBJ databases">
        <authorList>
            <consortium name="DOE Joint Genome Institute"/>
            <person name="Haridas S."/>
            <person name="Albert R."/>
            <person name="Binder M."/>
            <person name="Bloem J."/>
            <person name="Labutti K."/>
            <person name="Salamov A."/>
            <person name="Andreopoulos B."/>
            <person name="Baker S.E."/>
            <person name="Barry K."/>
            <person name="Bills G."/>
            <person name="Bluhm B.H."/>
            <person name="Cannon C."/>
            <person name="Castanera R."/>
            <person name="Culley D.E."/>
            <person name="Daum C."/>
            <person name="Ezra D."/>
            <person name="Gonzalez J.B."/>
            <person name="Henrissat B."/>
            <person name="Kuo A."/>
            <person name="Liang C."/>
            <person name="Lipzen A."/>
            <person name="Lutzoni F."/>
            <person name="Magnuson J."/>
            <person name="Mondo S."/>
            <person name="Nolan M."/>
            <person name="Ohm R."/>
            <person name="Pangilinan J."/>
            <person name="Park H.-J."/>
            <person name="Ramirez L."/>
            <person name="Alfaro M."/>
            <person name="Sun H."/>
            <person name="Tritt A."/>
            <person name="Yoshinaga Y."/>
            <person name="Zwiers L.-H."/>
            <person name="Turgeon B.G."/>
            <person name="Goodwin S.B."/>
            <person name="Spatafora J.W."/>
            <person name="Crous P.W."/>
            <person name="Grigoriev I.V."/>
        </authorList>
    </citation>
    <scope>NUCLEOTIDE SEQUENCE</scope>
    <source>
        <strain evidence="2">IPT5</strain>
    </source>
</reference>
<evidence type="ECO:0000313" key="3">
    <source>
        <dbReference type="Proteomes" id="UP000799423"/>
    </source>
</evidence>
<evidence type="ECO:0000313" key="2">
    <source>
        <dbReference type="EMBL" id="KAF2852330.1"/>
    </source>
</evidence>
<feature type="region of interest" description="Disordered" evidence="1">
    <location>
        <begin position="80"/>
        <end position="101"/>
    </location>
</feature>
<organism evidence="2 3">
    <name type="scientific">Plenodomus tracheiphilus IPT5</name>
    <dbReference type="NCBI Taxonomy" id="1408161"/>
    <lineage>
        <taxon>Eukaryota</taxon>
        <taxon>Fungi</taxon>
        <taxon>Dikarya</taxon>
        <taxon>Ascomycota</taxon>
        <taxon>Pezizomycotina</taxon>
        <taxon>Dothideomycetes</taxon>
        <taxon>Pleosporomycetidae</taxon>
        <taxon>Pleosporales</taxon>
        <taxon>Pleosporineae</taxon>
        <taxon>Leptosphaeriaceae</taxon>
        <taxon>Plenodomus</taxon>
    </lineage>
</organism>
<keyword evidence="3" id="KW-1185">Reference proteome</keyword>
<dbReference type="EMBL" id="MU006299">
    <property type="protein sequence ID" value="KAF2852330.1"/>
    <property type="molecule type" value="Genomic_DNA"/>
</dbReference>
<feature type="region of interest" description="Disordered" evidence="1">
    <location>
        <begin position="25"/>
        <end position="63"/>
    </location>
</feature>
<dbReference type="PANTHER" id="PTHR37540:SF5">
    <property type="entry name" value="TRANSCRIPTION FACTOR DOMAIN-CONTAINING PROTEIN"/>
    <property type="match status" value="1"/>
</dbReference>
<protein>
    <submittedName>
        <fullName evidence="2">Uncharacterized protein</fullName>
    </submittedName>
</protein>
<name>A0A6A7BAE2_9PLEO</name>
<accession>A0A6A7BAE2</accession>
<dbReference type="AlphaFoldDB" id="A0A6A7BAE2"/>
<dbReference type="OrthoDB" id="5386330at2759"/>
<sequence length="600" mass="65926">MFIDASNGGVNAKPDKLVRSFVMKSARNKKPWSTKPKSPVSEKLVQGRAPRRPPSRPDDRKKTVQLCGCSPHAECNTCPSSQDQSVVSSPDSRSVSVVSSRNSDRAYESSLSSYASPHAEYDDTSFPCDTVRRLSAKYQCNSNIGFSASFDCLAVRLDAYAEGLIHQFVQFATPCLLPIDPHQSSKAVATRWIATCIQSPIGAPFIYAALTTSMRAAQLDSEVYKWRAVSAVNKLLTNHKYSTEDITITAVLILLALEESVLADPQKKGEDRTSSVRANNAHLSGLRAMVEQRGGLVALDGNRCLQVCILMHSIAQSIATFKRPYAVLHDVSGHVEESSATLSKSSNRIDHITRQCHDLGVSHVLLSIIRTIVLFAEDLTVWYDAGVCSMDSLDLQKHASMLMYRLFDWYDRCPQDDMYAIGQTICLALLIFMTHATEPNSASFGSRLSKAVTKLRSSLQKIPLSQWSNASNLYLWTLTMGLLGAHDPFRTSTSFKTDQLSHFFAQKIALACGTASLDPTAVTHLLSKLQSCPWIPSVFAERVKVLLTILNIFLRNDPDNLVTATEGGDCLGDNVYALGQSTTMRFFTKSKSCGANDTPT</sequence>
<dbReference type="Proteomes" id="UP000799423">
    <property type="component" value="Unassembled WGS sequence"/>
</dbReference>
<evidence type="ECO:0000256" key="1">
    <source>
        <dbReference type="SAM" id="MobiDB-lite"/>
    </source>
</evidence>
<gene>
    <name evidence="2" type="ORF">T440DRAFT_488401</name>
</gene>
<dbReference type="PANTHER" id="PTHR37540">
    <property type="entry name" value="TRANSCRIPTION FACTOR (ACR-2), PUTATIVE-RELATED-RELATED"/>
    <property type="match status" value="1"/>
</dbReference>